<comment type="caution">
    <text evidence="1">The sequence shown here is derived from an EMBL/GenBank/DDBJ whole genome shotgun (WGS) entry which is preliminary data.</text>
</comment>
<reference evidence="1 2" key="1">
    <citation type="submission" date="2018-02" db="EMBL/GenBank/DDBJ databases">
        <title>Draft genome of wild Prunus yedoensis var. nudiflora.</title>
        <authorList>
            <person name="Baek S."/>
            <person name="Kim J.-H."/>
            <person name="Choi K."/>
            <person name="Kim G.-B."/>
            <person name="Cho A."/>
            <person name="Jang H."/>
            <person name="Shin C.-H."/>
            <person name="Yu H.-J."/>
            <person name="Mun J.-H."/>
        </authorList>
    </citation>
    <scope>NUCLEOTIDE SEQUENCE [LARGE SCALE GENOMIC DNA]</scope>
    <source>
        <strain evidence="2">cv. Jeju island</strain>
        <tissue evidence="1">Leaf</tissue>
    </source>
</reference>
<keyword evidence="2" id="KW-1185">Reference proteome</keyword>
<dbReference type="EMBL" id="PJQY01000008">
    <property type="protein sequence ID" value="PQQ21518.1"/>
    <property type="molecule type" value="Genomic_DNA"/>
</dbReference>
<accession>A0A314ZW65</accession>
<evidence type="ECO:0000313" key="2">
    <source>
        <dbReference type="Proteomes" id="UP000250321"/>
    </source>
</evidence>
<gene>
    <name evidence="1" type="ORF">Pyn_14875</name>
</gene>
<dbReference type="Proteomes" id="UP000250321">
    <property type="component" value="Unassembled WGS sequence"/>
</dbReference>
<protein>
    <submittedName>
        <fullName evidence="1">Uncharacterized protein</fullName>
    </submittedName>
</protein>
<evidence type="ECO:0000313" key="1">
    <source>
        <dbReference type="EMBL" id="PQQ21518.1"/>
    </source>
</evidence>
<sequence>MGRDGIHLVQHDLRNTVIKNQEIAAVIVLSHISCKQQNLLEQSFKQIPPLDQVQMCKTETFTSRNDIPYLVQMEGRGLRASSGQCLKHSRVQREMRENGTGEELKESDISKTTVAEDQFLTGNLESVDYMTGSYLRL</sequence>
<organism evidence="1 2">
    <name type="scientific">Prunus yedoensis var. nudiflora</name>
    <dbReference type="NCBI Taxonomy" id="2094558"/>
    <lineage>
        <taxon>Eukaryota</taxon>
        <taxon>Viridiplantae</taxon>
        <taxon>Streptophyta</taxon>
        <taxon>Embryophyta</taxon>
        <taxon>Tracheophyta</taxon>
        <taxon>Spermatophyta</taxon>
        <taxon>Magnoliopsida</taxon>
        <taxon>eudicotyledons</taxon>
        <taxon>Gunneridae</taxon>
        <taxon>Pentapetalae</taxon>
        <taxon>rosids</taxon>
        <taxon>fabids</taxon>
        <taxon>Rosales</taxon>
        <taxon>Rosaceae</taxon>
        <taxon>Amygdaloideae</taxon>
        <taxon>Amygdaleae</taxon>
        <taxon>Prunus</taxon>
    </lineage>
</organism>
<name>A0A314ZW65_PRUYE</name>
<proteinExistence type="predicted"/>
<dbReference type="AlphaFoldDB" id="A0A314ZW65"/>